<dbReference type="InterPro" id="IPR001128">
    <property type="entry name" value="Cyt_P450"/>
</dbReference>
<evidence type="ECO:0000256" key="9">
    <source>
        <dbReference type="ARBA" id="ARBA00023002"/>
    </source>
</evidence>
<evidence type="ECO:0000256" key="15">
    <source>
        <dbReference type="SAM" id="Phobius"/>
    </source>
</evidence>
<evidence type="ECO:0000256" key="8">
    <source>
        <dbReference type="ARBA" id="ARBA00022848"/>
    </source>
</evidence>
<dbReference type="GO" id="GO:0004497">
    <property type="term" value="F:monooxygenase activity"/>
    <property type="evidence" value="ECO:0007669"/>
    <property type="project" value="UniProtKB-KW"/>
</dbReference>
<dbReference type="EMBL" id="JAZDUA010000593">
    <property type="protein sequence ID" value="KAK7790754.1"/>
    <property type="molecule type" value="Genomic_DNA"/>
</dbReference>
<feature type="transmembrane region" description="Helical" evidence="15">
    <location>
        <begin position="12"/>
        <end position="30"/>
    </location>
</feature>
<dbReference type="FunFam" id="1.10.630.10:FF:000042">
    <property type="entry name" value="Cytochrome P450"/>
    <property type="match status" value="1"/>
</dbReference>
<name>A0AAN9V927_9ORTH</name>
<dbReference type="InterPro" id="IPR050476">
    <property type="entry name" value="Insect_CytP450_Detox"/>
</dbReference>
<organism evidence="16 17">
    <name type="scientific">Gryllus longicercus</name>
    <dbReference type="NCBI Taxonomy" id="2509291"/>
    <lineage>
        <taxon>Eukaryota</taxon>
        <taxon>Metazoa</taxon>
        <taxon>Ecdysozoa</taxon>
        <taxon>Arthropoda</taxon>
        <taxon>Hexapoda</taxon>
        <taxon>Insecta</taxon>
        <taxon>Pterygota</taxon>
        <taxon>Neoptera</taxon>
        <taxon>Polyneoptera</taxon>
        <taxon>Orthoptera</taxon>
        <taxon>Ensifera</taxon>
        <taxon>Gryllidea</taxon>
        <taxon>Grylloidea</taxon>
        <taxon>Gryllidae</taxon>
        <taxon>Gryllinae</taxon>
        <taxon>Gryllus</taxon>
    </lineage>
</organism>
<dbReference type="SUPFAM" id="SSF48264">
    <property type="entry name" value="Cytochrome P450"/>
    <property type="match status" value="1"/>
</dbReference>
<evidence type="ECO:0000256" key="2">
    <source>
        <dbReference type="ARBA" id="ARBA00004174"/>
    </source>
</evidence>
<gene>
    <name evidence="16" type="ORF">R5R35_012029</name>
</gene>
<keyword evidence="5 13" id="KW-0349">Heme</keyword>
<keyword evidence="12 15" id="KW-0472">Membrane</keyword>
<evidence type="ECO:0000256" key="12">
    <source>
        <dbReference type="ARBA" id="ARBA00023136"/>
    </source>
</evidence>
<evidence type="ECO:0000256" key="13">
    <source>
        <dbReference type="PIRSR" id="PIRSR602401-1"/>
    </source>
</evidence>
<evidence type="ECO:0000313" key="17">
    <source>
        <dbReference type="Proteomes" id="UP001378592"/>
    </source>
</evidence>
<reference evidence="16 17" key="1">
    <citation type="submission" date="2024-03" db="EMBL/GenBank/DDBJ databases">
        <title>The genome assembly and annotation of the cricket Gryllus longicercus Weissman &amp; Gray.</title>
        <authorList>
            <person name="Szrajer S."/>
            <person name="Gray D."/>
            <person name="Ylla G."/>
        </authorList>
    </citation>
    <scope>NUCLEOTIDE SEQUENCE [LARGE SCALE GENOMIC DNA]</scope>
    <source>
        <strain evidence="16">DAG 2021-001</strain>
        <tissue evidence="16">Whole body minus gut</tissue>
    </source>
</reference>
<keyword evidence="9 14" id="KW-0560">Oxidoreductase</keyword>
<dbReference type="InterPro" id="IPR002401">
    <property type="entry name" value="Cyt_P450_E_grp-I"/>
</dbReference>
<keyword evidence="10 13" id="KW-0408">Iron</keyword>
<dbReference type="Proteomes" id="UP001378592">
    <property type="component" value="Unassembled WGS sequence"/>
</dbReference>
<keyword evidence="11 14" id="KW-0503">Monooxygenase</keyword>
<evidence type="ECO:0000256" key="3">
    <source>
        <dbReference type="ARBA" id="ARBA00004406"/>
    </source>
</evidence>
<dbReference type="InterPro" id="IPR036396">
    <property type="entry name" value="Cyt_P450_sf"/>
</dbReference>
<dbReference type="PRINTS" id="PR00463">
    <property type="entry name" value="EP450I"/>
</dbReference>
<dbReference type="GO" id="GO:0020037">
    <property type="term" value="F:heme binding"/>
    <property type="evidence" value="ECO:0007669"/>
    <property type="project" value="InterPro"/>
</dbReference>
<dbReference type="GO" id="GO:0005506">
    <property type="term" value="F:iron ion binding"/>
    <property type="evidence" value="ECO:0007669"/>
    <property type="project" value="InterPro"/>
</dbReference>
<comment type="similarity">
    <text evidence="4 14">Belongs to the cytochrome P450 family.</text>
</comment>
<evidence type="ECO:0000256" key="14">
    <source>
        <dbReference type="RuleBase" id="RU000461"/>
    </source>
</evidence>
<dbReference type="PROSITE" id="PS00086">
    <property type="entry name" value="CYTOCHROME_P450"/>
    <property type="match status" value="1"/>
</dbReference>
<evidence type="ECO:0000256" key="11">
    <source>
        <dbReference type="ARBA" id="ARBA00023033"/>
    </source>
</evidence>
<dbReference type="PANTHER" id="PTHR24292:SF54">
    <property type="entry name" value="CYP9F3-RELATED"/>
    <property type="match status" value="1"/>
</dbReference>
<dbReference type="GO" id="GO:0016705">
    <property type="term" value="F:oxidoreductase activity, acting on paired donors, with incorporation or reduction of molecular oxygen"/>
    <property type="evidence" value="ECO:0007669"/>
    <property type="project" value="InterPro"/>
</dbReference>
<evidence type="ECO:0008006" key="18">
    <source>
        <dbReference type="Google" id="ProtNLM"/>
    </source>
</evidence>
<comment type="caution">
    <text evidence="16">The sequence shown here is derived from an EMBL/GenBank/DDBJ whole genome shotgun (WGS) entry which is preliminary data.</text>
</comment>
<evidence type="ECO:0000256" key="1">
    <source>
        <dbReference type="ARBA" id="ARBA00001971"/>
    </source>
</evidence>
<protein>
    <recommendedName>
        <fullName evidence="18">Cytochrome P450</fullName>
    </recommendedName>
</protein>
<comment type="cofactor">
    <cofactor evidence="1 13">
        <name>heme</name>
        <dbReference type="ChEBI" id="CHEBI:30413"/>
    </cofactor>
</comment>
<keyword evidence="6 13" id="KW-0479">Metal-binding</keyword>
<evidence type="ECO:0000256" key="6">
    <source>
        <dbReference type="ARBA" id="ARBA00022723"/>
    </source>
</evidence>
<keyword evidence="7" id="KW-0256">Endoplasmic reticulum</keyword>
<dbReference type="AlphaFoldDB" id="A0AAN9V927"/>
<dbReference type="CDD" id="cd11056">
    <property type="entry name" value="CYP6-like"/>
    <property type="match status" value="1"/>
</dbReference>
<keyword evidence="8" id="KW-0492">Microsome</keyword>
<dbReference type="PRINTS" id="PR00385">
    <property type="entry name" value="P450"/>
</dbReference>
<sequence length="520" mass="59408">MIFSSDSLFLDLIYVVGSVLLVVYALLSYLRNRWTRRGIPFADVHPLLGNMKSVVFGPKTITEAVRDFYLKHKNKPFIGFFTFTQPMIMINDLELVKTILIKDFSSFTDRNFSASASDPLQYHSMFTTKGQTWRNLRLKLTPTFTSGKMKKMFALIDACGQDLVKCLERELASNGEAEIKEMFARFTTDVIASTAFGIDGKSLENTESIFRHYMRKTVIMDLHQSLVVTLMFLFPSLVEKLGLKSTQPDVENYFRKTVWNTVEHREKTNESRNDFLDLMMQLRKTGRLKEEEPLDNGEAVEQSNVPFELDGDKFVAQCFLFLAAGFETSSSTMSYTLYELAQYPDIQKRLHEEITSTLANHGGKLTYDAVQEMQYLQMVVQETLRKYPVLSFLDRRVTRPYRVPGTGIELQPGDAVMIPVIGLHHDPELYPEPERFDPERFSEEQMRTRPPCTFLGFGDGPRICLGMRLGLLQAKIGLIYTLLNYEATPSTKTQVPLKFTKAAFPQAIGGIHLTLKKRTG</sequence>
<evidence type="ECO:0000256" key="7">
    <source>
        <dbReference type="ARBA" id="ARBA00022824"/>
    </source>
</evidence>
<dbReference type="Pfam" id="PF00067">
    <property type="entry name" value="p450"/>
    <property type="match status" value="1"/>
</dbReference>
<dbReference type="InterPro" id="IPR017972">
    <property type="entry name" value="Cyt_P450_CS"/>
</dbReference>
<evidence type="ECO:0000256" key="10">
    <source>
        <dbReference type="ARBA" id="ARBA00023004"/>
    </source>
</evidence>
<dbReference type="PANTHER" id="PTHR24292">
    <property type="entry name" value="CYTOCHROME P450"/>
    <property type="match status" value="1"/>
</dbReference>
<dbReference type="GO" id="GO:0005789">
    <property type="term" value="C:endoplasmic reticulum membrane"/>
    <property type="evidence" value="ECO:0007669"/>
    <property type="project" value="UniProtKB-SubCell"/>
</dbReference>
<keyword evidence="15" id="KW-0812">Transmembrane</keyword>
<accession>A0AAN9V927</accession>
<keyword evidence="15" id="KW-1133">Transmembrane helix</keyword>
<comment type="subcellular location">
    <subcellularLocation>
        <location evidence="3">Endoplasmic reticulum membrane</location>
        <topology evidence="3">Peripheral membrane protein</topology>
    </subcellularLocation>
    <subcellularLocation>
        <location evidence="2">Microsome membrane</location>
        <topology evidence="2">Peripheral membrane protein</topology>
    </subcellularLocation>
</comment>
<evidence type="ECO:0000256" key="4">
    <source>
        <dbReference type="ARBA" id="ARBA00010617"/>
    </source>
</evidence>
<feature type="binding site" description="axial binding residue" evidence="13">
    <location>
        <position position="464"/>
    </location>
    <ligand>
        <name>heme</name>
        <dbReference type="ChEBI" id="CHEBI:30413"/>
    </ligand>
    <ligandPart>
        <name>Fe</name>
        <dbReference type="ChEBI" id="CHEBI:18248"/>
    </ligandPart>
</feature>
<proteinExistence type="inferred from homology"/>
<evidence type="ECO:0000256" key="5">
    <source>
        <dbReference type="ARBA" id="ARBA00022617"/>
    </source>
</evidence>
<evidence type="ECO:0000313" key="16">
    <source>
        <dbReference type="EMBL" id="KAK7790754.1"/>
    </source>
</evidence>
<dbReference type="Gene3D" id="1.10.630.10">
    <property type="entry name" value="Cytochrome P450"/>
    <property type="match status" value="1"/>
</dbReference>
<keyword evidence="17" id="KW-1185">Reference proteome</keyword>